<dbReference type="GO" id="GO:0003677">
    <property type="term" value="F:DNA binding"/>
    <property type="evidence" value="ECO:0007669"/>
    <property type="project" value="UniProtKB-KW"/>
</dbReference>
<dbReference type="InterPro" id="IPR010982">
    <property type="entry name" value="Lambda_DNA-bd_dom_sf"/>
</dbReference>
<accession>A0A853AC86</accession>
<dbReference type="EMBL" id="JACBZD010000002">
    <property type="protein sequence ID" value="NYI07982.1"/>
    <property type="molecule type" value="Genomic_DNA"/>
</dbReference>
<gene>
    <name evidence="2" type="ORF">FHU37_005011</name>
</gene>
<dbReference type="Gene3D" id="1.10.260.40">
    <property type="entry name" value="lambda repressor-like DNA-binding domains"/>
    <property type="match status" value="1"/>
</dbReference>
<dbReference type="CDD" id="cd00093">
    <property type="entry name" value="HTH_XRE"/>
    <property type="match status" value="1"/>
</dbReference>
<proteinExistence type="predicted"/>
<reference evidence="2 3" key="1">
    <citation type="submission" date="2020-07" db="EMBL/GenBank/DDBJ databases">
        <title>Sequencing the genomes of 1000 actinobacteria strains.</title>
        <authorList>
            <person name="Klenk H.-P."/>
        </authorList>
    </citation>
    <scope>NUCLEOTIDE SEQUENCE [LARGE SCALE GENOMIC DNA]</scope>
    <source>
        <strain evidence="2 3">DSM 42178</strain>
    </source>
</reference>
<dbReference type="PROSITE" id="PS50943">
    <property type="entry name" value="HTH_CROC1"/>
    <property type="match status" value="1"/>
</dbReference>
<keyword evidence="3" id="KW-1185">Reference proteome</keyword>
<organism evidence="2 3">
    <name type="scientific">Allostreptomyces psammosilenae</name>
    <dbReference type="NCBI Taxonomy" id="1892865"/>
    <lineage>
        <taxon>Bacteria</taxon>
        <taxon>Bacillati</taxon>
        <taxon>Actinomycetota</taxon>
        <taxon>Actinomycetes</taxon>
        <taxon>Kitasatosporales</taxon>
        <taxon>Streptomycetaceae</taxon>
        <taxon>Allostreptomyces</taxon>
    </lineage>
</organism>
<dbReference type="InterPro" id="IPR001387">
    <property type="entry name" value="Cro/C1-type_HTH"/>
</dbReference>
<keyword evidence="2" id="KW-0238">DNA-binding</keyword>
<name>A0A853AC86_9ACTN</name>
<dbReference type="AlphaFoldDB" id="A0A853AC86"/>
<dbReference type="SMART" id="SM00530">
    <property type="entry name" value="HTH_XRE"/>
    <property type="match status" value="1"/>
</dbReference>
<evidence type="ECO:0000313" key="3">
    <source>
        <dbReference type="Proteomes" id="UP000567795"/>
    </source>
</evidence>
<sequence length="107" mass="11953">MKGLARWRDSEHRQRAIERAGGPEAFQQGVQRLADEARAWRLAEMRKDRGLTQQEVADRMGVTKGRVSQIEAGQVSGHEVIARYVEALGGNLMMMAVFSDGELREVG</sequence>
<dbReference type="RefSeq" id="WP_179816892.1">
    <property type="nucleotide sequence ID" value="NZ_JACBZD010000002.1"/>
</dbReference>
<dbReference type="Pfam" id="PF13560">
    <property type="entry name" value="HTH_31"/>
    <property type="match status" value="1"/>
</dbReference>
<feature type="domain" description="HTH cro/C1-type" evidence="1">
    <location>
        <begin position="42"/>
        <end position="89"/>
    </location>
</feature>
<comment type="caution">
    <text evidence="2">The sequence shown here is derived from an EMBL/GenBank/DDBJ whole genome shotgun (WGS) entry which is preliminary data.</text>
</comment>
<evidence type="ECO:0000259" key="1">
    <source>
        <dbReference type="PROSITE" id="PS50943"/>
    </source>
</evidence>
<dbReference type="SUPFAM" id="SSF47413">
    <property type="entry name" value="lambda repressor-like DNA-binding domains"/>
    <property type="match status" value="1"/>
</dbReference>
<evidence type="ECO:0000313" key="2">
    <source>
        <dbReference type="EMBL" id="NYI07982.1"/>
    </source>
</evidence>
<protein>
    <submittedName>
        <fullName evidence="2">DNA-binding XRE family transcriptional regulator</fullName>
    </submittedName>
</protein>
<dbReference type="Proteomes" id="UP000567795">
    <property type="component" value="Unassembled WGS sequence"/>
</dbReference>